<accession>A0A6B0UZU3</accession>
<proteinExistence type="predicted"/>
<name>A0A6B0UZU3_IXORI</name>
<sequence>MRMSRICSMMAFLHRPRSSSLVFLVSPAAGLASEPWLGELCTLWKMACLQEEPGSKGDSSVDWWRPTLRKMLTRGLLLGVWGASSSGRAELHDRVSNSLRPPGSALPSREDSWDPGPVGDVSLSVSLKASSDGSVAERSRGSPSLAFLLRMVSKELDRDFLAFSLRWSKVKDGVRRSRKPSCL</sequence>
<feature type="region of interest" description="Disordered" evidence="1">
    <location>
        <begin position="92"/>
        <end position="117"/>
    </location>
</feature>
<dbReference type="AlphaFoldDB" id="A0A6B0UZU3"/>
<evidence type="ECO:0000256" key="1">
    <source>
        <dbReference type="SAM" id="MobiDB-lite"/>
    </source>
</evidence>
<organism evidence="2">
    <name type="scientific">Ixodes ricinus</name>
    <name type="common">Common tick</name>
    <name type="synonym">Acarus ricinus</name>
    <dbReference type="NCBI Taxonomy" id="34613"/>
    <lineage>
        <taxon>Eukaryota</taxon>
        <taxon>Metazoa</taxon>
        <taxon>Ecdysozoa</taxon>
        <taxon>Arthropoda</taxon>
        <taxon>Chelicerata</taxon>
        <taxon>Arachnida</taxon>
        <taxon>Acari</taxon>
        <taxon>Parasitiformes</taxon>
        <taxon>Ixodida</taxon>
        <taxon>Ixodoidea</taxon>
        <taxon>Ixodidae</taxon>
        <taxon>Ixodinae</taxon>
        <taxon>Ixodes</taxon>
    </lineage>
</organism>
<protein>
    <submittedName>
        <fullName evidence="2">Putative secreted protein</fullName>
    </submittedName>
</protein>
<dbReference type="EMBL" id="GIFC01013226">
    <property type="protein sequence ID" value="MXU95309.1"/>
    <property type="molecule type" value="Transcribed_RNA"/>
</dbReference>
<reference evidence="2" key="1">
    <citation type="submission" date="2019-12" db="EMBL/GenBank/DDBJ databases">
        <title>An insight into the sialome of adult female Ixodes ricinus ticks feeding for 6 days.</title>
        <authorList>
            <person name="Perner J."/>
            <person name="Ribeiro J.M.C."/>
        </authorList>
    </citation>
    <scope>NUCLEOTIDE SEQUENCE</scope>
    <source>
        <strain evidence="2">Semi-engorged</strain>
        <tissue evidence="2">Salivary glands</tissue>
    </source>
</reference>
<evidence type="ECO:0000313" key="2">
    <source>
        <dbReference type="EMBL" id="MXU95309.1"/>
    </source>
</evidence>